<dbReference type="Proteomes" id="UP000184076">
    <property type="component" value="Unassembled WGS sequence"/>
</dbReference>
<dbReference type="InterPro" id="IPR003593">
    <property type="entry name" value="AAA+_ATPase"/>
</dbReference>
<evidence type="ECO:0000256" key="2">
    <source>
        <dbReference type="ARBA" id="ARBA00022840"/>
    </source>
</evidence>
<dbReference type="Pfam" id="PF00158">
    <property type="entry name" value="Sigma54_activat"/>
    <property type="match status" value="1"/>
</dbReference>
<dbReference type="InterPro" id="IPR027417">
    <property type="entry name" value="P-loop_NTPase"/>
</dbReference>
<dbReference type="InterPro" id="IPR001789">
    <property type="entry name" value="Sig_transdc_resp-reg_receiver"/>
</dbReference>
<dbReference type="GO" id="GO:0043565">
    <property type="term" value="F:sequence-specific DNA binding"/>
    <property type="evidence" value="ECO:0007669"/>
    <property type="project" value="InterPro"/>
</dbReference>
<evidence type="ECO:0000256" key="3">
    <source>
        <dbReference type="ARBA" id="ARBA00023015"/>
    </source>
</evidence>
<dbReference type="InterPro" id="IPR011006">
    <property type="entry name" value="CheY-like_superfamily"/>
</dbReference>
<dbReference type="RefSeq" id="WP_073041891.1">
    <property type="nucleotide sequence ID" value="NZ_FQVB01000053.1"/>
</dbReference>
<dbReference type="Gene3D" id="3.40.50.2300">
    <property type="match status" value="1"/>
</dbReference>
<dbReference type="InterPro" id="IPR058031">
    <property type="entry name" value="AAA_lid_NorR"/>
</dbReference>
<dbReference type="InterPro" id="IPR002197">
    <property type="entry name" value="HTH_Fis"/>
</dbReference>
<sequence length="462" mass="52700">MRAKQKILIIDDEAGFRGAIKRFLEKDYSVEEAESAARGFEKAVETEPDLVLLDIGLPDQSGLDLLDRLKSLRPSPTVVMVTAYEQVRDVVQAMRKGAFDYLVKPVDLEEFELTVKHALENASLRNEVDRLRREVERLHRVHKLVGSHPAFLEAQELAIKSAQSADAGVLLQGESGVGKELFARLIHSSSPRSAYPFVALNCAVFSPEIIESELFGYERGAFTGARTEGKQGLLEAADGGTLFLDEVIDLPAEVQAKLLRVLEEKEFYPLGSTKKKRVDIRVVSACNRDLWEACEAGEFRRDLYFRLATIRIFLPPLRERREDIIPLARFFLEQLNDKYMKRFRDISPEAQGLLRSYSWPGNVRELRNTMERVVLLEDEELVLPRHLHFLTPEMAGVPPSDSALAFLSELPEEELPLEEAERMIIQKAYEKCGRNKSKTARYLRIPRHVLVYRMKKYGLEDT</sequence>
<keyword evidence="3" id="KW-0805">Transcription regulation</keyword>
<dbReference type="GO" id="GO:0005524">
    <property type="term" value="F:ATP binding"/>
    <property type="evidence" value="ECO:0007669"/>
    <property type="project" value="UniProtKB-KW"/>
</dbReference>
<organism evidence="10 11">
    <name type="scientific">Desulfacinum infernum DSM 9756</name>
    <dbReference type="NCBI Taxonomy" id="1121391"/>
    <lineage>
        <taxon>Bacteria</taxon>
        <taxon>Pseudomonadati</taxon>
        <taxon>Thermodesulfobacteriota</taxon>
        <taxon>Syntrophobacteria</taxon>
        <taxon>Syntrophobacterales</taxon>
        <taxon>Syntrophobacteraceae</taxon>
        <taxon>Desulfacinum</taxon>
    </lineage>
</organism>
<keyword evidence="6" id="KW-0597">Phosphoprotein</keyword>
<proteinExistence type="predicted"/>
<dbReference type="Pfam" id="PF00072">
    <property type="entry name" value="Response_reg"/>
    <property type="match status" value="1"/>
</dbReference>
<dbReference type="SUPFAM" id="SSF52540">
    <property type="entry name" value="P-loop containing nucleoside triphosphate hydrolases"/>
    <property type="match status" value="1"/>
</dbReference>
<feature type="domain" description="Response regulatory" evidence="9">
    <location>
        <begin position="6"/>
        <end position="119"/>
    </location>
</feature>
<name>A0A1M5I8U2_9BACT</name>
<dbReference type="InterPro" id="IPR002078">
    <property type="entry name" value="Sigma_54_int"/>
</dbReference>
<feature type="coiled-coil region" evidence="7">
    <location>
        <begin position="114"/>
        <end position="141"/>
    </location>
</feature>
<dbReference type="CDD" id="cd00009">
    <property type="entry name" value="AAA"/>
    <property type="match status" value="1"/>
</dbReference>
<gene>
    <name evidence="10" type="ORF">SAMN02745206_03542</name>
</gene>
<dbReference type="Gene3D" id="1.10.10.60">
    <property type="entry name" value="Homeodomain-like"/>
    <property type="match status" value="1"/>
</dbReference>
<evidence type="ECO:0000313" key="11">
    <source>
        <dbReference type="Proteomes" id="UP000184076"/>
    </source>
</evidence>
<feature type="domain" description="Sigma-54 factor interaction" evidence="8">
    <location>
        <begin position="144"/>
        <end position="375"/>
    </location>
</feature>
<feature type="modified residue" description="4-aspartylphosphate" evidence="6">
    <location>
        <position position="54"/>
    </location>
</feature>
<evidence type="ECO:0000313" key="10">
    <source>
        <dbReference type="EMBL" id="SHG24637.1"/>
    </source>
</evidence>
<evidence type="ECO:0000256" key="6">
    <source>
        <dbReference type="PROSITE-ProRule" id="PRU00169"/>
    </source>
</evidence>
<dbReference type="OrthoDB" id="9763792at2"/>
<dbReference type="Gene3D" id="1.10.8.60">
    <property type="match status" value="1"/>
</dbReference>
<keyword evidence="1" id="KW-0547">Nucleotide-binding</keyword>
<dbReference type="PANTHER" id="PTHR32071">
    <property type="entry name" value="TRANSCRIPTIONAL REGULATORY PROTEIN"/>
    <property type="match status" value="1"/>
</dbReference>
<keyword evidence="2" id="KW-0067">ATP-binding</keyword>
<evidence type="ECO:0000259" key="8">
    <source>
        <dbReference type="PROSITE" id="PS50045"/>
    </source>
</evidence>
<dbReference type="Gene3D" id="3.40.50.300">
    <property type="entry name" value="P-loop containing nucleotide triphosphate hydrolases"/>
    <property type="match status" value="1"/>
</dbReference>
<dbReference type="SMART" id="SM00448">
    <property type="entry name" value="REC"/>
    <property type="match status" value="1"/>
</dbReference>
<evidence type="ECO:0000256" key="1">
    <source>
        <dbReference type="ARBA" id="ARBA00022741"/>
    </source>
</evidence>
<keyword evidence="4 10" id="KW-0238">DNA-binding</keyword>
<dbReference type="PROSITE" id="PS50110">
    <property type="entry name" value="RESPONSE_REGULATORY"/>
    <property type="match status" value="1"/>
</dbReference>
<keyword evidence="5" id="KW-0804">Transcription</keyword>
<keyword evidence="7" id="KW-0175">Coiled coil</keyword>
<protein>
    <submittedName>
        <fullName evidence="10">DNA-binding transcriptional response regulator, NtrC family, contains REC, AAA-type ATPase, and a Fis-type DNA-binding domains</fullName>
    </submittedName>
</protein>
<dbReference type="PROSITE" id="PS50045">
    <property type="entry name" value="SIGMA54_INTERACT_4"/>
    <property type="match status" value="1"/>
</dbReference>
<evidence type="ECO:0000256" key="5">
    <source>
        <dbReference type="ARBA" id="ARBA00023163"/>
    </source>
</evidence>
<dbReference type="GO" id="GO:0000160">
    <property type="term" value="P:phosphorelay signal transduction system"/>
    <property type="evidence" value="ECO:0007669"/>
    <property type="project" value="InterPro"/>
</dbReference>
<dbReference type="PROSITE" id="PS00675">
    <property type="entry name" value="SIGMA54_INTERACT_1"/>
    <property type="match status" value="1"/>
</dbReference>
<dbReference type="SUPFAM" id="SSF46689">
    <property type="entry name" value="Homeodomain-like"/>
    <property type="match status" value="1"/>
</dbReference>
<dbReference type="CDD" id="cd00156">
    <property type="entry name" value="REC"/>
    <property type="match status" value="1"/>
</dbReference>
<dbReference type="InterPro" id="IPR009057">
    <property type="entry name" value="Homeodomain-like_sf"/>
</dbReference>
<reference evidence="11" key="1">
    <citation type="submission" date="2016-11" db="EMBL/GenBank/DDBJ databases">
        <authorList>
            <person name="Varghese N."/>
            <person name="Submissions S."/>
        </authorList>
    </citation>
    <scope>NUCLEOTIDE SEQUENCE [LARGE SCALE GENOMIC DNA]</scope>
    <source>
        <strain evidence="11">DSM 9756</strain>
    </source>
</reference>
<dbReference type="Pfam" id="PF25601">
    <property type="entry name" value="AAA_lid_14"/>
    <property type="match status" value="1"/>
</dbReference>
<dbReference type="PROSITE" id="PS00676">
    <property type="entry name" value="SIGMA54_INTERACT_2"/>
    <property type="match status" value="1"/>
</dbReference>
<dbReference type="PRINTS" id="PR01590">
    <property type="entry name" value="HTHFIS"/>
</dbReference>
<dbReference type="SMART" id="SM00382">
    <property type="entry name" value="AAA"/>
    <property type="match status" value="1"/>
</dbReference>
<evidence type="ECO:0000256" key="4">
    <source>
        <dbReference type="ARBA" id="ARBA00023125"/>
    </source>
</evidence>
<dbReference type="AlphaFoldDB" id="A0A1M5I8U2"/>
<evidence type="ECO:0000259" key="9">
    <source>
        <dbReference type="PROSITE" id="PS50110"/>
    </source>
</evidence>
<dbReference type="PROSITE" id="PS00688">
    <property type="entry name" value="SIGMA54_INTERACT_3"/>
    <property type="match status" value="1"/>
</dbReference>
<dbReference type="FunFam" id="3.40.50.300:FF:000006">
    <property type="entry name" value="DNA-binding transcriptional regulator NtrC"/>
    <property type="match status" value="1"/>
</dbReference>
<keyword evidence="11" id="KW-1185">Reference proteome</keyword>
<dbReference type="SUPFAM" id="SSF52172">
    <property type="entry name" value="CheY-like"/>
    <property type="match status" value="1"/>
</dbReference>
<dbReference type="InterPro" id="IPR025943">
    <property type="entry name" value="Sigma_54_int_dom_ATP-bd_2"/>
</dbReference>
<dbReference type="STRING" id="1121391.SAMN02745206_03542"/>
<dbReference type="Pfam" id="PF02954">
    <property type="entry name" value="HTH_8"/>
    <property type="match status" value="1"/>
</dbReference>
<accession>A0A1M5I8U2</accession>
<dbReference type="PANTHER" id="PTHR32071:SF113">
    <property type="entry name" value="ALGINATE BIOSYNTHESIS TRANSCRIPTIONAL REGULATORY PROTEIN ALGB"/>
    <property type="match status" value="1"/>
</dbReference>
<dbReference type="InterPro" id="IPR025662">
    <property type="entry name" value="Sigma_54_int_dom_ATP-bd_1"/>
</dbReference>
<dbReference type="EMBL" id="FQVB01000053">
    <property type="protein sequence ID" value="SHG24637.1"/>
    <property type="molecule type" value="Genomic_DNA"/>
</dbReference>
<dbReference type="InterPro" id="IPR025944">
    <property type="entry name" value="Sigma_54_int_dom_CS"/>
</dbReference>
<evidence type="ECO:0000256" key="7">
    <source>
        <dbReference type="SAM" id="Coils"/>
    </source>
</evidence>
<dbReference type="GO" id="GO:0006355">
    <property type="term" value="P:regulation of DNA-templated transcription"/>
    <property type="evidence" value="ECO:0007669"/>
    <property type="project" value="InterPro"/>
</dbReference>